<evidence type="ECO:0000313" key="3">
    <source>
        <dbReference type="Proteomes" id="UP000321393"/>
    </source>
</evidence>
<evidence type="ECO:0000313" key="1">
    <source>
        <dbReference type="EMBL" id="KAA0049689.1"/>
    </source>
</evidence>
<accession>A0A5D3CJV5</accession>
<proteinExistence type="predicted"/>
<dbReference type="EMBL" id="SSTE01012063">
    <property type="protein sequence ID" value="KAA0049689.1"/>
    <property type="molecule type" value="Genomic_DNA"/>
</dbReference>
<protein>
    <submittedName>
        <fullName evidence="2">Fanconi anemia group M protein isoform X5</fullName>
    </submittedName>
</protein>
<gene>
    <name evidence="2" type="ORF">E5676_scaffold106G001240</name>
    <name evidence="1" type="ORF">E6C27_scaffold76G00330</name>
</gene>
<organism evidence="2 4">
    <name type="scientific">Cucumis melo var. makuwa</name>
    <name type="common">Oriental melon</name>
    <dbReference type="NCBI Taxonomy" id="1194695"/>
    <lineage>
        <taxon>Eukaryota</taxon>
        <taxon>Viridiplantae</taxon>
        <taxon>Streptophyta</taxon>
        <taxon>Embryophyta</taxon>
        <taxon>Tracheophyta</taxon>
        <taxon>Spermatophyta</taxon>
        <taxon>Magnoliopsida</taxon>
        <taxon>eudicotyledons</taxon>
        <taxon>Gunneridae</taxon>
        <taxon>Pentapetalae</taxon>
        <taxon>rosids</taxon>
        <taxon>fabids</taxon>
        <taxon>Cucurbitales</taxon>
        <taxon>Cucurbitaceae</taxon>
        <taxon>Benincaseae</taxon>
        <taxon>Cucumis</taxon>
    </lineage>
</organism>
<dbReference type="STRING" id="1194695.A0A5D3CJV5"/>
<evidence type="ECO:0000313" key="4">
    <source>
        <dbReference type="Proteomes" id="UP000321947"/>
    </source>
</evidence>
<reference evidence="3 4" key="1">
    <citation type="submission" date="2019-08" db="EMBL/GenBank/DDBJ databases">
        <title>Draft genome sequences of two oriental melons (Cucumis melo L. var makuwa).</title>
        <authorList>
            <person name="Kwon S.-Y."/>
        </authorList>
    </citation>
    <scope>NUCLEOTIDE SEQUENCE [LARGE SCALE GENOMIC DNA]</scope>
    <source>
        <strain evidence="4">cv. Chang Bougi</strain>
        <strain evidence="3">cv. SW 3</strain>
        <tissue evidence="2">Leaf</tissue>
    </source>
</reference>
<sequence length="193" mass="22304">MKHERFERPIKEIGPQKILEVTYSGFGVNSRIQKDDFDLSFIKSIWSSKDVGLSIFGIRWFVRRFVDHVDYSRFDDNVKAFVEEEAEVSSDAAVSGDEDDKIMSSFDSFVDDRVNASALRTQDETIRPDMMAIYSFNNKNGKWVSNEEFRRGRASGVFNKKKLIRYSSLNKYSPQDWYLSCASEVMVAVCQLV</sequence>
<dbReference type="AlphaFoldDB" id="A0A5D3CJV5"/>
<dbReference type="EMBL" id="SSTD01010321">
    <property type="protein sequence ID" value="TYK12183.1"/>
    <property type="molecule type" value="Genomic_DNA"/>
</dbReference>
<dbReference type="Proteomes" id="UP000321947">
    <property type="component" value="Unassembled WGS sequence"/>
</dbReference>
<comment type="caution">
    <text evidence="2">The sequence shown here is derived from an EMBL/GenBank/DDBJ whole genome shotgun (WGS) entry which is preliminary data.</text>
</comment>
<name>A0A5D3CJV5_CUCMM</name>
<dbReference type="Proteomes" id="UP000321393">
    <property type="component" value="Unassembled WGS sequence"/>
</dbReference>
<evidence type="ECO:0000313" key="2">
    <source>
        <dbReference type="EMBL" id="TYK12183.1"/>
    </source>
</evidence>